<comment type="caution">
    <text evidence="2">The sequence shown here is derived from an EMBL/GenBank/DDBJ whole genome shotgun (WGS) entry which is preliminary data.</text>
</comment>
<evidence type="ECO:0000256" key="1">
    <source>
        <dbReference type="SAM" id="MobiDB-lite"/>
    </source>
</evidence>
<proteinExistence type="predicted"/>
<dbReference type="Proteomes" id="UP001151760">
    <property type="component" value="Unassembled WGS sequence"/>
</dbReference>
<name>A0ABQ5IQE3_9ASTR</name>
<keyword evidence="3" id="KW-1185">Reference proteome</keyword>
<reference evidence="2" key="2">
    <citation type="submission" date="2022-01" db="EMBL/GenBank/DDBJ databases">
        <authorList>
            <person name="Yamashiro T."/>
            <person name="Shiraishi A."/>
            <person name="Satake H."/>
            <person name="Nakayama K."/>
        </authorList>
    </citation>
    <scope>NUCLEOTIDE SEQUENCE</scope>
</reference>
<accession>A0ABQ5IQE3</accession>
<sequence>METKDIISSCSDSEEQQMQQMQDKTKESCMFIDSRFSSDYDGEMTSKYFIEYTRIEVQQFHDTLIQHLESVKKSIDERALHKRDSETTFEKSDECNSSGNDTDTDDTNIKPVYDEEPMADVQLTAECNVVAKEQQHAKQLDLINEERVYQDAKQCHDKRPFLAKLTKNKITKLSHQSLKSENSRLKNTVAQEYVIFAFASHVGVNNDLSKPVTPHSFPYIREYAFAKPNHVIAPSSSRNSSKSVSTLSLKETYGSNDMIHNYYLEDARKKTQERGNNSKPREVSPTRSQNTANGSKPKPRINNQTSRHWLASKSSCVQSYKTTNRNKPVEQISIAKKPERQITTGHRFSIKKTSIVHEKTKTPRSCLMWKLTSRIFKIVGLKWVPTGKIFTSSTTKVDCEPPHGSNADIININECKQTLDYGACISINVQKEHSLGLSACTSFNLKKERLMRLL</sequence>
<evidence type="ECO:0000313" key="3">
    <source>
        <dbReference type="Proteomes" id="UP001151760"/>
    </source>
</evidence>
<feature type="compositionally biased region" description="Basic and acidic residues" evidence="1">
    <location>
        <begin position="79"/>
        <end position="94"/>
    </location>
</feature>
<gene>
    <name evidence="2" type="ORF">Tco_1112824</name>
</gene>
<organism evidence="2 3">
    <name type="scientific">Tanacetum coccineum</name>
    <dbReference type="NCBI Taxonomy" id="301880"/>
    <lineage>
        <taxon>Eukaryota</taxon>
        <taxon>Viridiplantae</taxon>
        <taxon>Streptophyta</taxon>
        <taxon>Embryophyta</taxon>
        <taxon>Tracheophyta</taxon>
        <taxon>Spermatophyta</taxon>
        <taxon>Magnoliopsida</taxon>
        <taxon>eudicotyledons</taxon>
        <taxon>Gunneridae</taxon>
        <taxon>Pentapetalae</taxon>
        <taxon>asterids</taxon>
        <taxon>campanulids</taxon>
        <taxon>Asterales</taxon>
        <taxon>Asteraceae</taxon>
        <taxon>Asteroideae</taxon>
        <taxon>Anthemideae</taxon>
        <taxon>Anthemidinae</taxon>
        <taxon>Tanacetum</taxon>
    </lineage>
</organism>
<feature type="region of interest" description="Disordered" evidence="1">
    <location>
        <begin position="267"/>
        <end position="308"/>
    </location>
</feature>
<feature type="region of interest" description="Disordered" evidence="1">
    <location>
        <begin position="79"/>
        <end position="109"/>
    </location>
</feature>
<dbReference type="EMBL" id="BQNB010021064">
    <property type="protein sequence ID" value="GJU02486.1"/>
    <property type="molecule type" value="Genomic_DNA"/>
</dbReference>
<protein>
    <submittedName>
        <fullName evidence="2">Uncharacterized protein</fullName>
    </submittedName>
</protein>
<reference evidence="2" key="1">
    <citation type="journal article" date="2022" name="Int. J. Mol. Sci.">
        <title>Draft Genome of Tanacetum Coccineum: Genomic Comparison of Closely Related Tanacetum-Family Plants.</title>
        <authorList>
            <person name="Yamashiro T."/>
            <person name="Shiraishi A."/>
            <person name="Nakayama K."/>
            <person name="Satake H."/>
        </authorList>
    </citation>
    <scope>NUCLEOTIDE SEQUENCE</scope>
</reference>
<feature type="compositionally biased region" description="Polar residues" evidence="1">
    <location>
        <begin position="285"/>
        <end position="294"/>
    </location>
</feature>
<evidence type="ECO:0000313" key="2">
    <source>
        <dbReference type="EMBL" id="GJU02486.1"/>
    </source>
</evidence>